<reference evidence="5 6" key="1">
    <citation type="journal article" date="2023" name="Insect Mol. Biol.">
        <title>Genome sequencing provides insights into the evolution of gene families encoding plant cell wall-degrading enzymes in longhorned beetles.</title>
        <authorList>
            <person name="Shin N.R."/>
            <person name="Okamura Y."/>
            <person name="Kirsch R."/>
            <person name="Pauchet Y."/>
        </authorList>
    </citation>
    <scope>NUCLEOTIDE SEQUENCE [LARGE SCALE GENOMIC DNA]</scope>
    <source>
        <strain evidence="5">EAD_L_NR</strain>
    </source>
</reference>
<feature type="compositionally biased region" description="Basic and acidic residues" evidence="3">
    <location>
        <begin position="47"/>
        <end position="58"/>
    </location>
</feature>
<dbReference type="EMBL" id="JANEYG010000007">
    <property type="protein sequence ID" value="KAJ8922100.1"/>
    <property type="molecule type" value="Genomic_DNA"/>
</dbReference>
<sequence>MVVRKVTFTLICACVSVIRGEPPSNSYGTPLGAPINSYGTPNLQGNGDHEGHDSNGEPKSYEFGYQVKDDYTGTNYNRKEASDGNQVRGEYRVALPDGRTQIVTYWADWQSGFHADVRYEGEAQYPDQPNKGGYGNGNGGYNGGGGYSNGGYSNGVSNEYGAPSFGGGYSASASSNTLAINSLANDHAGDYNFNGYSRR</sequence>
<evidence type="ECO:0000256" key="4">
    <source>
        <dbReference type="SAM" id="SignalP"/>
    </source>
</evidence>
<accession>A0AAV8W7T7</accession>
<dbReference type="GO" id="GO:0042302">
    <property type="term" value="F:structural constituent of cuticle"/>
    <property type="evidence" value="ECO:0007669"/>
    <property type="project" value="UniProtKB-UniRule"/>
</dbReference>
<dbReference type="InterPro" id="IPR031311">
    <property type="entry name" value="CHIT_BIND_RR_consensus"/>
</dbReference>
<name>A0AAV8W7T7_9CUCU</name>
<dbReference type="InterPro" id="IPR000618">
    <property type="entry name" value="Insect_cuticle"/>
</dbReference>
<keyword evidence="6" id="KW-1185">Reference proteome</keyword>
<dbReference type="Pfam" id="PF00379">
    <property type="entry name" value="Chitin_bind_4"/>
    <property type="match status" value="1"/>
</dbReference>
<dbReference type="GO" id="GO:0031012">
    <property type="term" value="C:extracellular matrix"/>
    <property type="evidence" value="ECO:0007669"/>
    <property type="project" value="TreeGrafter"/>
</dbReference>
<evidence type="ECO:0000256" key="1">
    <source>
        <dbReference type="ARBA" id="ARBA00022460"/>
    </source>
</evidence>
<dbReference type="PROSITE" id="PS51155">
    <property type="entry name" value="CHIT_BIND_RR_2"/>
    <property type="match status" value="1"/>
</dbReference>
<dbReference type="PANTHER" id="PTHR12236:SF79">
    <property type="entry name" value="CUTICULAR PROTEIN 50CB-RELATED"/>
    <property type="match status" value="1"/>
</dbReference>
<dbReference type="PRINTS" id="PR00947">
    <property type="entry name" value="CUTICLE"/>
</dbReference>
<organism evidence="5 6">
    <name type="scientific">Exocentrus adspersus</name>
    <dbReference type="NCBI Taxonomy" id="1586481"/>
    <lineage>
        <taxon>Eukaryota</taxon>
        <taxon>Metazoa</taxon>
        <taxon>Ecdysozoa</taxon>
        <taxon>Arthropoda</taxon>
        <taxon>Hexapoda</taxon>
        <taxon>Insecta</taxon>
        <taxon>Pterygota</taxon>
        <taxon>Neoptera</taxon>
        <taxon>Endopterygota</taxon>
        <taxon>Coleoptera</taxon>
        <taxon>Polyphaga</taxon>
        <taxon>Cucujiformia</taxon>
        <taxon>Chrysomeloidea</taxon>
        <taxon>Cerambycidae</taxon>
        <taxon>Lamiinae</taxon>
        <taxon>Acanthocinini</taxon>
        <taxon>Exocentrus</taxon>
    </lineage>
</organism>
<dbReference type="Proteomes" id="UP001159042">
    <property type="component" value="Unassembled WGS sequence"/>
</dbReference>
<dbReference type="PANTHER" id="PTHR12236">
    <property type="entry name" value="STRUCTURAL CONTITUENT OF CUTICLE"/>
    <property type="match status" value="1"/>
</dbReference>
<comment type="caution">
    <text evidence="5">The sequence shown here is derived from an EMBL/GenBank/DDBJ whole genome shotgun (WGS) entry which is preliminary data.</text>
</comment>
<feature type="signal peptide" evidence="4">
    <location>
        <begin position="1"/>
        <end position="20"/>
    </location>
</feature>
<evidence type="ECO:0000313" key="6">
    <source>
        <dbReference type="Proteomes" id="UP001159042"/>
    </source>
</evidence>
<feature type="chain" id="PRO_5043698368" description="Pro-resilin" evidence="4">
    <location>
        <begin position="21"/>
        <end position="199"/>
    </location>
</feature>
<dbReference type="GO" id="GO:0005615">
    <property type="term" value="C:extracellular space"/>
    <property type="evidence" value="ECO:0007669"/>
    <property type="project" value="TreeGrafter"/>
</dbReference>
<evidence type="ECO:0000313" key="5">
    <source>
        <dbReference type="EMBL" id="KAJ8922100.1"/>
    </source>
</evidence>
<evidence type="ECO:0000256" key="3">
    <source>
        <dbReference type="SAM" id="MobiDB-lite"/>
    </source>
</evidence>
<feature type="region of interest" description="Disordered" evidence="3">
    <location>
        <begin position="23"/>
        <end position="58"/>
    </location>
</feature>
<evidence type="ECO:0000256" key="2">
    <source>
        <dbReference type="PROSITE-ProRule" id="PRU00497"/>
    </source>
</evidence>
<proteinExistence type="predicted"/>
<gene>
    <name evidence="5" type="ORF">NQ315_004032</name>
</gene>
<keyword evidence="1 2" id="KW-0193">Cuticle</keyword>
<evidence type="ECO:0008006" key="7">
    <source>
        <dbReference type="Google" id="ProtNLM"/>
    </source>
</evidence>
<dbReference type="InterPro" id="IPR051217">
    <property type="entry name" value="Insect_Cuticle_Struc_Prot"/>
</dbReference>
<protein>
    <recommendedName>
        <fullName evidence="7">Pro-resilin</fullName>
    </recommendedName>
</protein>
<keyword evidence="4" id="KW-0732">Signal</keyword>
<dbReference type="PROSITE" id="PS00233">
    <property type="entry name" value="CHIT_BIND_RR_1"/>
    <property type="match status" value="1"/>
</dbReference>
<dbReference type="AlphaFoldDB" id="A0AAV8W7T7"/>